<name>A0A0G0Q0J8_9BACT</name>
<evidence type="ECO:0000313" key="2">
    <source>
        <dbReference type="Proteomes" id="UP000034137"/>
    </source>
</evidence>
<organism evidence="1 2">
    <name type="scientific">Candidatus Falkowbacteria bacterium GW2011_GWF2_39_8</name>
    <dbReference type="NCBI Taxonomy" id="1618642"/>
    <lineage>
        <taxon>Bacteria</taxon>
        <taxon>Candidatus Falkowiibacteriota</taxon>
    </lineage>
</organism>
<dbReference type="AlphaFoldDB" id="A0A0G0Q0J8"/>
<evidence type="ECO:0000313" key="1">
    <source>
        <dbReference type="EMBL" id="KKR33874.1"/>
    </source>
</evidence>
<reference evidence="1 2" key="1">
    <citation type="journal article" date="2015" name="Nature">
        <title>rRNA introns, odd ribosomes, and small enigmatic genomes across a large radiation of phyla.</title>
        <authorList>
            <person name="Brown C.T."/>
            <person name="Hug L.A."/>
            <person name="Thomas B.C."/>
            <person name="Sharon I."/>
            <person name="Castelle C.J."/>
            <person name="Singh A."/>
            <person name="Wilkins M.J."/>
            <person name="Williams K.H."/>
            <person name="Banfield J.F."/>
        </authorList>
    </citation>
    <scope>NUCLEOTIDE SEQUENCE [LARGE SCALE GENOMIC DNA]</scope>
</reference>
<comment type="caution">
    <text evidence="1">The sequence shown here is derived from an EMBL/GenBank/DDBJ whole genome shotgun (WGS) entry which is preliminary data.</text>
</comment>
<gene>
    <name evidence="1" type="ORF">UT64_C0002G0013</name>
</gene>
<dbReference type="Proteomes" id="UP000034137">
    <property type="component" value="Unassembled WGS sequence"/>
</dbReference>
<dbReference type="EMBL" id="LBXO01000002">
    <property type="protein sequence ID" value="KKR33874.1"/>
    <property type="molecule type" value="Genomic_DNA"/>
</dbReference>
<protein>
    <submittedName>
        <fullName evidence="1">Uncharacterized protein</fullName>
    </submittedName>
</protein>
<accession>A0A0G0Q0J8</accession>
<sequence length="248" mass="29788">MYFMLNYKEQTKKMTEIDVVKKIAKINKDMMTAVTLRPDFINQVKEIRLKYGIDSGKFTDDETVIESWLMNLYKNRSEFDNFNKEIENLLLDFKLPNNFNRTMNSYVVVNQIQHIPGNNCVMEFSNKEIKLVIYQKPMKEEWLFIKKRIDKFLEFSQQQKFNFLKQYNYPQGRRTLKPKPKLGRDVEILELSKKLGEKVKGFDYEYKYSDKDIEAEIFNTTSKNARAKKHINIIKQARVKAKKRQKLY</sequence>
<proteinExistence type="predicted"/>